<accession>A0A9X2FBZ0</accession>
<dbReference type="EMBL" id="JAMXLR010000061">
    <property type="protein sequence ID" value="MCO6045744.1"/>
    <property type="molecule type" value="Genomic_DNA"/>
</dbReference>
<dbReference type="RefSeq" id="WP_252853857.1">
    <property type="nucleotide sequence ID" value="NZ_JAMXLR010000061.1"/>
</dbReference>
<name>A0A9X2FBZ0_9BACT</name>
<gene>
    <name evidence="2" type="ORF">NG895_17745</name>
</gene>
<evidence type="ECO:0000313" key="2">
    <source>
        <dbReference type="EMBL" id="MCO6045744.1"/>
    </source>
</evidence>
<evidence type="ECO:0000313" key="3">
    <source>
        <dbReference type="Proteomes" id="UP001155241"/>
    </source>
</evidence>
<evidence type="ECO:0000256" key="1">
    <source>
        <dbReference type="SAM" id="MobiDB-lite"/>
    </source>
</evidence>
<feature type="region of interest" description="Disordered" evidence="1">
    <location>
        <begin position="1"/>
        <end position="31"/>
    </location>
</feature>
<reference evidence="2" key="1">
    <citation type="submission" date="2022-06" db="EMBL/GenBank/DDBJ databases">
        <title>Aeoliella straminimaris, a novel planctomycete from sediments.</title>
        <authorList>
            <person name="Vitorino I.R."/>
            <person name="Lage O.M."/>
        </authorList>
    </citation>
    <scope>NUCLEOTIDE SEQUENCE</scope>
    <source>
        <strain evidence="2">ICT_H6.2</strain>
    </source>
</reference>
<sequence>MAEKKLGSDNPKAYLPLGHIDTIENKAPKPGEPARWARVRLQHEDGSEGTFLLTFEELKNGLIRAETNKEDLPPEGLLQKLQNLLD</sequence>
<proteinExistence type="predicted"/>
<protein>
    <submittedName>
        <fullName evidence="2">Uncharacterized protein</fullName>
    </submittedName>
</protein>
<dbReference type="AlphaFoldDB" id="A0A9X2FBZ0"/>
<dbReference type="Proteomes" id="UP001155241">
    <property type="component" value="Unassembled WGS sequence"/>
</dbReference>
<keyword evidence="3" id="KW-1185">Reference proteome</keyword>
<organism evidence="2 3">
    <name type="scientific">Aeoliella straminimaris</name>
    <dbReference type="NCBI Taxonomy" id="2954799"/>
    <lineage>
        <taxon>Bacteria</taxon>
        <taxon>Pseudomonadati</taxon>
        <taxon>Planctomycetota</taxon>
        <taxon>Planctomycetia</taxon>
        <taxon>Pirellulales</taxon>
        <taxon>Lacipirellulaceae</taxon>
        <taxon>Aeoliella</taxon>
    </lineage>
</organism>
<comment type="caution">
    <text evidence="2">The sequence shown here is derived from an EMBL/GenBank/DDBJ whole genome shotgun (WGS) entry which is preliminary data.</text>
</comment>